<evidence type="ECO:0000313" key="2">
    <source>
        <dbReference type="Proteomes" id="UP000822688"/>
    </source>
</evidence>
<dbReference type="Proteomes" id="UP000822688">
    <property type="component" value="Chromosome 11"/>
</dbReference>
<protein>
    <submittedName>
        <fullName evidence="1">Uncharacterized protein</fullName>
    </submittedName>
</protein>
<reference evidence="1 2" key="1">
    <citation type="submission" date="2020-06" db="EMBL/GenBank/DDBJ databases">
        <title>WGS assembly of Ceratodon purpureus strain R40.</title>
        <authorList>
            <person name="Carey S.B."/>
            <person name="Jenkins J."/>
            <person name="Shu S."/>
            <person name="Lovell J.T."/>
            <person name="Sreedasyam A."/>
            <person name="Maumus F."/>
            <person name="Tiley G.P."/>
            <person name="Fernandez-Pozo N."/>
            <person name="Barry K."/>
            <person name="Chen C."/>
            <person name="Wang M."/>
            <person name="Lipzen A."/>
            <person name="Daum C."/>
            <person name="Saski C.A."/>
            <person name="Payton A.C."/>
            <person name="Mcbreen J.C."/>
            <person name="Conrad R.E."/>
            <person name="Kollar L.M."/>
            <person name="Olsson S."/>
            <person name="Huttunen S."/>
            <person name="Landis J.B."/>
            <person name="Wickett N.J."/>
            <person name="Johnson M.G."/>
            <person name="Rensing S.A."/>
            <person name="Grimwood J."/>
            <person name="Schmutz J."/>
            <person name="Mcdaniel S.F."/>
        </authorList>
    </citation>
    <scope>NUCLEOTIDE SEQUENCE [LARGE SCALE GENOMIC DNA]</scope>
    <source>
        <strain evidence="1 2">R40</strain>
    </source>
</reference>
<evidence type="ECO:0000313" key="1">
    <source>
        <dbReference type="EMBL" id="KAG0557040.1"/>
    </source>
</evidence>
<comment type="caution">
    <text evidence="1">The sequence shown here is derived from an EMBL/GenBank/DDBJ whole genome shotgun (WGS) entry which is preliminary data.</text>
</comment>
<name>A0A8T0GDE9_CERPU</name>
<dbReference type="EMBL" id="CM026432">
    <property type="protein sequence ID" value="KAG0557040.1"/>
    <property type="molecule type" value="Genomic_DNA"/>
</dbReference>
<accession>A0A8T0GDE9</accession>
<dbReference type="AlphaFoldDB" id="A0A8T0GDE9"/>
<keyword evidence="2" id="KW-1185">Reference proteome</keyword>
<organism evidence="1 2">
    <name type="scientific">Ceratodon purpureus</name>
    <name type="common">Fire moss</name>
    <name type="synonym">Dicranum purpureum</name>
    <dbReference type="NCBI Taxonomy" id="3225"/>
    <lineage>
        <taxon>Eukaryota</taxon>
        <taxon>Viridiplantae</taxon>
        <taxon>Streptophyta</taxon>
        <taxon>Embryophyta</taxon>
        <taxon>Bryophyta</taxon>
        <taxon>Bryophytina</taxon>
        <taxon>Bryopsida</taxon>
        <taxon>Dicranidae</taxon>
        <taxon>Pseudoditrichales</taxon>
        <taxon>Ditrichaceae</taxon>
        <taxon>Ceratodon</taxon>
    </lineage>
</organism>
<proteinExistence type="predicted"/>
<dbReference type="OrthoDB" id="1898426at2759"/>
<gene>
    <name evidence="1" type="ORF">KC19_11G098100</name>
</gene>
<sequence length="127" mass="14410">MGSKKELDLHLEKKQLEWLEAMAKKYNLPSAGKALRISILYTKQADDDAAIFAKVQSIIVDTSDLVETRQQVDDVHDKYLQDLVEKYGLGSKDKATRLILDYVMTSGDEATVFEVKRCRHGETCKNC</sequence>